<dbReference type="Proteomes" id="UP000663854">
    <property type="component" value="Unassembled WGS sequence"/>
</dbReference>
<feature type="region of interest" description="Disordered" evidence="2">
    <location>
        <begin position="409"/>
        <end position="434"/>
    </location>
</feature>
<keyword evidence="1" id="KW-0175">Coiled coil</keyword>
<dbReference type="GO" id="GO:0000146">
    <property type="term" value="F:microfilament motor activity"/>
    <property type="evidence" value="ECO:0007669"/>
    <property type="project" value="TreeGrafter"/>
</dbReference>
<dbReference type="GO" id="GO:0016460">
    <property type="term" value="C:myosin II complex"/>
    <property type="evidence" value="ECO:0007669"/>
    <property type="project" value="TreeGrafter"/>
</dbReference>
<sequence length="1087" mass="126699">MADDDVEDTSPSASQPFFIRGGFPFVFLPTTFATGFTGENNHTRVPTVNDQTKTESKKEQVDDENSEEIKVEEEEEVETINNDETDRNNENDDNSNEKSDLRISQPEYSQLLKGLDFSHARMVDVTNLLPDEIDQQDDSLTTNENENPKKIVTNVKYQSSLSAHSSVSSDESLDNQMSNNNNNNDTDNNQAKEDANLINAAQDIQNDLNNLAAVIQAASQISIDNNEEESNNNLQKRHTFDEDDDTSKQATQNYDLNDFEPEEIVPSPTSSKIPRVISQQHSNDIQNENKSSIAYVDMNTNIPMDTENQTKRQQKQEASFFNWDNLVYGTDPIIQSSNEIMFSQPIIDSHSTPKKLQEQKPLVSSEEKPKQQLNLSTQQTIHHRIRRATLSSSSSSDTDSVIHYAFYCPKQKQPSPPPPQQQATPPIGPPQTLRQDSQATLTDENLDDLSCQLKKVHINQERQAFYTSTKEERTIDGIGSMPLPLSTPDILSTNLVDNDASNRINNNLVRHLSNQEINYNQQYHRHSSDIPEHSNPQKKTHHHHHHQRHVASRHFEHKDGNGSRKPDDNWLTMLERLEHEHKTRLEKQQQQYENSMHNLEEKMKRRFDDYLTLTNGFQESRSDNHDNIIHVYRTPSSVPIDSNIGRYKDHSHHHRHRHQQSLAKDLVSHYYPADSTLNILTSEKRRPVGTNNMPRSRSREDMVNAQTELSALHAKHIADLKLYYEYEINELKSQLNRARMGQTSSSTRQSKDALGRINNENIRLNDELNELRHALKTTEEENVVLKKQLEELREQINNKDLDLKNYHRTIIDLEKQLSEAENTKERQDEKFRHTDRQALLYQEENEKIKTDLNLTRFRHWPEWERLLRLEERYNEQENENEILRRQLFMLENDSNRINNRMTDDHKFRSTMTLNQPTSRDYGHFALATTRHTSPTSHISRDTNIDSRRYQLNDAENSLRHSHSPRPMTRISDYLSATPAFPTPYIPPPRHSYLPRKSSPNHRRVEPMSNRTSIDRQTRQSEQLEQKFDQLLRRKRDLETRLNRIPLRGSTNIDRQLYDVLEREIERVEQQISSVKLELRKLAVLRTH</sequence>
<reference evidence="3" key="1">
    <citation type="submission" date="2021-02" db="EMBL/GenBank/DDBJ databases">
        <authorList>
            <person name="Nowell W R."/>
        </authorList>
    </citation>
    <scope>NUCLEOTIDE SEQUENCE</scope>
</reference>
<feature type="compositionally biased region" description="Polar residues" evidence="2">
    <location>
        <begin position="371"/>
        <end position="380"/>
    </location>
</feature>
<dbReference type="PANTHER" id="PTHR45615:SF40">
    <property type="entry name" value="MYOSIN HEAVY CHAIN, NON-MUSCLE"/>
    <property type="match status" value="1"/>
</dbReference>
<feature type="region of interest" description="Disordered" evidence="2">
    <location>
        <begin position="162"/>
        <end position="190"/>
    </location>
</feature>
<feature type="region of interest" description="Disordered" evidence="2">
    <location>
        <begin position="985"/>
        <end position="1020"/>
    </location>
</feature>
<dbReference type="PANTHER" id="PTHR45615">
    <property type="entry name" value="MYOSIN HEAVY CHAIN, NON-MUSCLE"/>
    <property type="match status" value="1"/>
</dbReference>
<dbReference type="GO" id="GO:0005737">
    <property type="term" value="C:cytoplasm"/>
    <property type="evidence" value="ECO:0007669"/>
    <property type="project" value="TreeGrafter"/>
</dbReference>
<feature type="compositionally biased region" description="Basic residues" evidence="2">
    <location>
        <begin position="536"/>
        <end position="552"/>
    </location>
</feature>
<feature type="region of interest" description="Disordered" evidence="2">
    <location>
        <begin position="349"/>
        <end position="397"/>
    </location>
</feature>
<feature type="compositionally biased region" description="Polar residues" evidence="2">
    <location>
        <begin position="34"/>
        <end position="51"/>
    </location>
</feature>
<organism evidence="3 4">
    <name type="scientific">Rotaria sordida</name>
    <dbReference type="NCBI Taxonomy" id="392033"/>
    <lineage>
        <taxon>Eukaryota</taxon>
        <taxon>Metazoa</taxon>
        <taxon>Spiralia</taxon>
        <taxon>Gnathifera</taxon>
        <taxon>Rotifera</taxon>
        <taxon>Eurotatoria</taxon>
        <taxon>Bdelloidea</taxon>
        <taxon>Philodinida</taxon>
        <taxon>Philodinidae</taxon>
        <taxon>Rotaria</taxon>
    </lineage>
</organism>
<evidence type="ECO:0000256" key="1">
    <source>
        <dbReference type="SAM" id="Coils"/>
    </source>
</evidence>
<comment type="caution">
    <text evidence="3">The sequence shown here is derived from an EMBL/GenBank/DDBJ whole genome shotgun (WGS) entry which is preliminary data.</text>
</comment>
<proteinExistence type="predicted"/>
<feature type="region of interest" description="Disordered" evidence="2">
    <location>
        <begin position="525"/>
        <end position="569"/>
    </location>
</feature>
<dbReference type="GO" id="GO:0032982">
    <property type="term" value="C:myosin filament"/>
    <property type="evidence" value="ECO:0007669"/>
    <property type="project" value="TreeGrafter"/>
</dbReference>
<feature type="coiled-coil region" evidence="1">
    <location>
        <begin position="571"/>
        <end position="605"/>
    </location>
</feature>
<evidence type="ECO:0000313" key="3">
    <source>
        <dbReference type="EMBL" id="CAF0755865.1"/>
    </source>
</evidence>
<accession>A0A813PTL1</accession>
<gene>
    <name evidence="3" type="ORF">PYM288_LOCUS2345</name>
</gene>
<feature type="compositionally biased region" description="Basic and acidic residues" evidence="2">
    <location>
        <begin position="84"/>
        <end position="101"/>
    </location>
</feature>
<dbReference type="GO" id="GO:0051015">
    <property type="term" value="F:actin filament binding"/>
    <property type="evidence" value="ECO:0007669"/>
    <property type="project" value="TreeGrafter"/>
</dbReference>
<feature type="coiled-coil region" evidence="1">
    <location>
        <begin position="866"/>
        <end position="893"/>
    </location>
</feature>
<feature type="compositionally biased region" description="Basic and acidic residues" evidence="2">
    <location>
        <begin position="553"/>
        <end position="568"/>
    </location>
</feature>
<feature type="compositionally biased region" description="Low complexity" evidence="2">
    <location>
        <begin position="179"/>
        <end position="189"/>
    </location>
</feature>
<name>A0A813PTL1_9BILA</name>
<feature type="region of interest" description="Disordered" evidence="2">
    <location>
        <begin position="34"/>
        <end position="103"/>
    </location>
</feature>
<dbReference type="EMBL" id="CAJNOH010000015">
    <property type="protein sequence ID" value="CAF0755865.1"/>
    <property type="molecule type" value="Genomic_DNA"/>
</dbReference>
<dbReference type="AlphaFoldDB" id="A0A813PTL1"/>
<evidence type="ECO:0000256" key="2">
    <source>
        <dbReference type="SAM" id="MobiDB-lite"/>
    </source>
</evidence>
<evidence type="ECO:0000313" key="4">
    <source>
        <dbReference type="Proteomes" id="UP000663854"/>
    </source>
</evidence>
<feature type="compositionally biased region" description="Acidic residues" evidence="2">
    <location>
        <begin position="61"/>
        <end position="83"/>
    </location>
</feature>
<feature type="region of interest" description="Disordered" evidence="2">
    <location>
        <begin position="224"/>
        <end position="272"/>
    </location>
</feature>
<protein>
    <submittedName>
        <fullName evidence="3">Uncharacterized protein</fullName>
    </submittedName>
</protein>
<feature type="coiled-coil region" evidence="1">
    <location>
        <begin position="754"/>
        <end position="837"/>
    </location>
</feature>